<dbReference type="InterPro" id="IPR000620">
    <property type="entry name" value="EamA_dom"/>
</dbReference>
<keyword evidence="5 6" id="KW-0472">Membrane</keyword>
<feature type="domain" description="EamA" evidence="7">
    <location>
        <begin position="156"/>
        <end position="290"/>
    </location>
</feature>
<evidence type="ECO:0000256" key="6">
    <source>
        <dbReference type="SAM" id="Phobius"/>
    </source>
</evidence>
<proteinExistence type="predicted"/>
<feature type="transmembrane region" description="Helical" evidence="6">
    <location>
        <begin position="273"/>
        <end position="291"/>
    </location>
</feature>
<dbReference type="SUPFAM" id="SSF103481">
    <property type="entry name" value="Multidrug resistance efflux transporter EmrE"/>
    <property type="match status" value="2"/>
</dbReference>
<comment type="subcellular location">
    <subcellularLocation>
        <location evidence="1">Cell membrane</location>
        <topology evidence="1">Multi-pass membrane protein</topology>
    </subcellularLocation>
</comment>
<keyword evidence="4 6" id="KW-1133">Transmembrane helix</keyword>
<keyword evidence="3 6" id="KW-0812">Transmembrane</keyword>
<feature type="transmembrane region" description="Helical" evidence="6">
    <location>
        <begin position="182"/>
        <end position="207"/>
    </location>
</feature>
<keyword evidence="9" id="KW-1185">Reference proteome</keyword>
<dbReference type="PANTHER" id="PTHR32322:SF18">
    <property type="entry name" value="S-ADENOSYLMETHIONINE_S-ADENOSYLHOMOCYSTEINE TRANSPORTER"/>
    <property type="match status" value="1"/>
</dbReference>
<evidence type="ECO:0000313" key="9">
    <source>
        <dbReference type="Proteomes" id="UP001365405"/>
    </source>
</evidence>
<evidence type="ECO:0000256" key="1">
    <source>
        <dbReference type="ARBA" id="ARBA00004651"/>
    </source>
</evidence>
<feature type="transmembrane region" description="Helical" evidence="6">
    <location>
        <begin position="40"/>
        <end position="60"/>
    </location>
</feature>
<evidence type="ECO:0000256" key="2">
    <source>
        <dbReference type="ARBA" id="ARBA00022475"/>
    </source>
</evidence>
<name>A0ABU9CJM3_9BURK</name>
<accession>A0ABU9CJM3</accession>
<feature type="domain" description="EamA" evidence="7">
    <location>
        <begin position="14"/>
        <end position="144"/>
    </location>
</feature>
<evidence type="ECO:0000259" key="7">
    <source>
        <dbReference type="Pfam" id="PF00892"/>
    </source>
</evidence>
<organism evidence="8 9">
    <name type="scientific">Pseudaquabacterium inlustre</name>
    <dbReference type="NCBI Taxonomy" id="2984192"/>
    <lineage>
        <taxon>Bacteria</taxon>
        <taxon>Pseudomonadati</taxon>
        <taxon>Pseudomonadota</taxon>
        <taxon>Betaproteobacteria</taxon>
        <taxon>Burkholderiales</taxon>
        <taxon>Sphaerotilaceae</taxon>
        <taxon>Pseudaquabacterium</taxon>
    </lineage>
</organism>
<comment type="caution">
    <text evidence="8">The sequence shown here is derived from an EMBL/GenBank/DDBJ whole genome shotgun (WGS) entry which is preliminary data.</text>
</comment>
<evidence type="ECO:0000256" key="5">
    <source>
        <dbReference type="ARBA" id="ARBA00023136"/>
    </source>
</evidence>
<gene>
    <name evidence="8" type="ORF">AACH10_11760</name>
</gene>
<reference evidence="8 9" key="1">
    <citation type="submission" date="2024-04" db="EMBL/GenBank/DDBJ databases">
        <title>Novel species of the genus Ideonella isolated from streams.</title>
        <authorList>
            <person name="Lu H."/>
        </authorList>
    </citation>
    <scope>NUCLEOTIDE SEQUENCE [LARGE SCALE GENOMIC DNA]</scope>
    <source>
        <strain evidence="8 9">DXS22W</strain>
    </source>
</reference>
<evidence type="ECO:0000256" key="4">
    <source>
        <dbReference type="ARBA" id="ARBA00022989"/>
    </source>
</evidence>
<evidence type="ECO:0000256" key="3">
    <source>
        <dbReference type="ARBA" id="ARBA00022692"/>
    </source>
</evidence>
<evidence type="ECO:0000313" key="8">
    <source>
        <dbReference type="EMBL" id="MEK8050914.1"/>
    </source>
</evidence>
<dbReference type="InterPro" id="IPR037185">
    <property type="entry name" value="EmrE-like"/>
</dbReference>
<dbReference type="PANTHER" id="PTHR32322">
    <property type="entry name" value="INNER MEMBRANE TRANSPORTER"/>
    <property type="match status" value="1"/>
</dbReference>
<protein>
    <submittedName>
        <fullName evidence="8">DMT family transporter</fullName>
    </submittedName>
</protein>
<dbReference type="Pfam" id="PF00892">
    <property type="entry name" value="EamA"/>
    <property type="match status" value="2"/>
</dbReference>
<feature type="transmembrane region" description="Helical" evidence="6">
    <location>
        <begin position="219"/>
        <end position="241"/>
    </location>
</feature>
<dbReference type="InterPro" id="IPR050638">
    <property type="entry name" value="AA-Vitamin_Transporters"/>
</dbReference>
<keyword evidence="2" id="KW-1003">Cell membrane</keyword>
<feature type="transmembrane region" description="Helical" evidence="6">
    <location>
        <begin position="248"/>
        <end position="267"/>
    </location>
</feature>
<feature type="transmembrane region" description="Helical" evidence="6">
    <location>
        <begin position="129"/>
        <end position="148"/>
    </location>
</feature>
<dbReference type="RefSeq" id="WP_341410609.1">
    <property type="nucleotide sequence ID" value="NZ_JBBUTH010000007.1"/>
</dbReference>
<dbReference type="Proteomes" id="UP001365405">
    <property type="component" value="Unassembled WGS sequence"/>
</dbReference>
<feature type="transmembrane region" description="Helical" evidence="6">
    <location>
        <begin position="72"/>
        <end position="97"/>
    </location>
</feature>
<feature type="transmembrane region" description="Helical" evidence="6">
    <location>
        <begin position="103"/>
        <end position="122"/>
    </location>
</feature>
<dbReference type="EMBL" id="JBBUTH010000007">
    <property type="protein sequence ID" value="MEK8050914.1"/>
    <property type="molecule type" value="Genomic_DNA"/>
</dbReference>
<sequence>MSATTAPSRRFLLTLLVVLWLVWGTNWGLIPLAMREVSVWSFRASSCLLAGLVLLAVARWRGLPLHVPRAQWPTIAVATCFYLVLWNVASALAAVLIPSGQAAVLGFTMPLWAALIGWLLLGERLGRRMVAALALGAAAVALLAWRGMSAYAQAPLGVALALLAALGWAVGTLILKRGRVTVPALVLTGWQLLGTAVPLGAVALAQLQGPPALPSWPSVAVIVYIALVPMAVGNWCWFVIVGELPASVAGMSSIMVPVLAMVSGALMHGEPLGAVQLAAMACSGAGLWLALARPAPSGQR</sequence>
<feature type="transmembrane region" description="Helical" evidence="6">
    <location>
        <begin position="154"/>
        <end position="175"/>
    </location>
</feature>